<evidence type="ECO:0000256" key="1">
    <source>
        <dbReference type="SAM" id="SignalP"/>
    </source>
</evidence>
<sequence>LFPASGRSPATDALAVLAVALLSAVSGRPVAGFVDGPQTELVVPAALCLSSPQCCAACVLAQFMTVVMKDLGTNYWATAFLLQVKIHVSSIGVIS</sequence>
<name>A0A5J9SSS4_9POAL</name>
<feature type="chain" id="PRO_5023945766" evidence="1">
    <location>
        <begin position="28"/>
        <end position="95"/>
    </location>
</feature>
<dbReference type="Proteomes" id="UP000324897">
    <property type="component" value="Unassembled WGS sequence"/>
</dbReference>
<organism evidence="2 3">
    <name type="scientific">Eragrostis curvula</name>
    <name type="common">weeping love grass</name>
    <dbReference type="NCBI Taxonomy" id="38414"/>
    <lineage>
        <taxon>Eukaryota</taxon>
        <taxon>Viridiplantae</taxon>
        <taxon>Streptophyta</taxon>
        <taxon>Embryophyta</taxon>
        <taxon>Tracheophyta</taxon>
        <taxon>Spermatophyta</taxon>
        <taxon>Magnoliopsida</taxon>
        <taxon>Liliopsida</taxon>
        <taxon>Poales</taxon>
        <taxon>Poaceae</taxon>
        <taxon>PACMAD clade</taxon>
        <taxon>Chloridoideae</taxon>
        <taxon>Eragrostideae</taxon>
        <taxon>Eragrostidinae</taxon>
        <taxon>Eragrostis</taxon>
    </lineage>
</organism>
<keyword evidence="3" id="KW-1185">Reference proteome</keyword>
<evidence type="ECO:0000313" key="2">
    <source>
        <dbReference type="EMBL" id="TVU01937.1"/>
    </source>
</evidence>
<reference evidence="2 3" key="1">
    <citation type="journal article" date="2019" name="Sci. Rep.">
        <title>A high-quality genome of Eragrostis curvula grass provides insights into Poaceae evolution and supports new strategies to enhance forage quality.</title>
        <authorList>
            <person name="Carballo J."/>
            <person name="Santos B.A.C.M."/>
            <person name="Zappacosta D."/>
            <person name="Garbus I."/>
            <person name="Selva J.P."/>
            <person name="Gallo C.A."/>
            <person name="Diaz A."/>
            <person name="Albertini E."/>
            <person name="Caccamo M."/>
            <person name="Echenique V."/>
        </authorList>
    </citation>
    <scope>NUCLEOTIDE SEQUENCE [LARGE SCALE GENOMIC DNA]</scope>
    <source>
        <strain evidence="3">cv. Victoria</strain>
        <tissue evidence="2">Leaf</tissue>
    </source>
</reference>
<proteinExistence type="predicted"/>
<feature type="non-terminal residue" evidence="2">
    <location>
        <position position="1"/>
    </location>
</feature>
<dbReference type="Gramene" id="TVU01937">
    <property type="protein sequence ID" value="TVU01937"/>
    <property type="gene ID" value="EJB05_52584"/>
</dbReference>
<accession>A0A5J9SSS4</accession>
<keyword evidence="1" id="KW-0732">Signal</keyword>
<dbReference type="AlphaFoldDB" id="A0A5J9SSS4"/>
<gene>
    <name evidence="2" type="ORF">EJB05_52584</name>
</gene>
<feature type="signal peptide" evidence="1">
    <location>
        <begin position="1"/>
        <end position="27"/>
    </location>
</feature>
<comment type="caution">
    <text evidence="2">The sequence shown here is derived from an EMBL/GenBank/DDBJ whole genome shotgun (WGS) entry which is preliminary data.</text>
</comment>
<protein>
    <submittedName>
        <fullName evidence="2">Uncharacterized protein</fullName>
    </submittedName>
</protein>
<dbReference type="EMBL" id="RWGY01000366">
    <property type="protein sequence ID" value="TVU01937.1"/>
    <property type="molecule type" value="Genomic_DNA"/>
</dbReference>
<evidence type="ECO:0000313" key="3">
    <source>
        <dbReference type="Proteomes" id="UP000324897"/>
    </source>
</evidence>